<reference evidence="1" key="1">
    <citation type="journal article" date="2021" name="Mol. Plant Pathol.">
        <title>A 20-kb lineage-specific genomic region tames virulence in pathogenic amphidiploid Verticillium longisporum.</title>
        <authorList>
            <person name="Harting R."/>
            <person name="Starke J."/>
            <person name="Kusch H."/>
            <person name="Poggeler S."/>
            <person name="Maurus I."/>
            <person name="Schluter R."/>
            <person name="Landesfeind M."/>
            <person name="Bulla I."/>
            <person name="Nowrousian M."/>
            <person name="de Jonge R."/>
            <person name="Stahlhut G."/>
            <person name="Hoff K.J."/>
            <person name="Asshauer K.P."/>
            <person name="Thurmer A."/>
            <person name="Stanke M."/>
            <person name="Daniel R."/>
            <person name="Morgenstern B."/>
            <person name="Thomma B.P.H.J."/>
            <person name="Kronstad J.W."/>
            <person name="Braus-Stromeyer S.A."/>
            <person name="Braus G.H."/>
        </authorList>
    </citation>
    <scope>NUCLEOTIDE SEQUENCE</scope>
    <source>
        <strain evidence="1">Vl32</strain>
    </source>
</reference>
<name>A0A8I2Z9Q0_VERLO</name>
<protein>
    <submittedName>
        <fullName evidence="1">Uncharacterized protein</fullName>
    </submittedName>
</protein>
<dbReference type="Proteomes" id="UP000689129">
    <property type="component" value="Unassembled WGS sequence"/>
</dbReference>
<dbReference type="AlphaFoldDB" id="A0A8I2Z9Q0"/>
<comment type="caution">
    <text evidence="1">The sequence shown here is derived from an EMBL/GenBank/DDBJ whole genome shotgun (WGS) entry which is preliminary data.</text>
</comment>
<proteinExistence type="predicted"/>
<evidence type="ECO:0000313" key="1">
    <source>
        <dbReference type="EMBL" id="KAG7119722.1"/>
    </source>
</evidence>
<evidence type="ECO:0000313" key="2">
    <source>
        <dbReference type="Proteomes" id="UP000689129"/>
    </source>
</evidence>
<organism evidence="1 2">
    <name type="scientific">Verticillium longisporum</name>
    <name type="common">Verticillium dahliae var. longisporum</name>
    <dbReference type="NCBI Taxonomy" id="100787"/>
    <lineage>
        <taxon>Eukaryota</taxon>
        <taxon>Fungi</taxon>
        <taxon>Dikarya</taxon>
        <taxon>Ascomycota</taxon>
        <taxon>Pezizomycotina</taxon>
        <taxon>Sordariomycetes</taxon>
        <taxon>Hypocreomycetidae</taxon>
        <taxon>Glomerellales</taxon>
        <taxon>Plectosphaerellaceae</taxon>
        <taxon>Verticillium</taxon>
    </lineage>
</organism>
<sequence>MLRRFLRKPAKPCSLQKTGETVLHYGSFTAATRCSAAFRREKILVKIPTSTVSCFTVKIADFLLSMTQDLPLEGTCVL</sequence>
<accession>A0A8I2Z9Q0</accession>
<dbReference type="EMBL" id="JAEMWZ010000389">
    <property type="protein sequence ID" value="KAG7119722.1"/>
    <property type="molecule type" value="Genomic_DNA"/>
</dbReference>
<gene>
    <name evidence="1" type="ORF">HYQ45_014860</name>
</gene>